<keyword evidence="5" id="KW-0964">Secreted</keyword>
<name>A0A9D3P8W6_MEGAT</name>
<dbReference type="GO" id="GO:0045667">
    <property type="term" value="P:regulation of osteoblast differentiation"/>
    <property type="evidence" value="ECO:0007669"/>
    <property type="project" value="InterPro"/>
</dbReference>
<comment type="similarity">
    <text evidence="3">Belongs to the UCMA family.</text>
</comment>
<accession>A0A9D3P8W6</accession>
<evidence type="ECO:0000313" key="12">
    <source>
        <dbReference type="EMBL" id="KAG7454639.1"/>
    </source>
</evidence>
<evidence type="ECO:0000256" key="4">
    <source>
        <dbReference type="ARBA" id="ARBA00013765"/>
    </source>
</evidence>
<dbReference type="GO" id="GO:0031012">
    <property type="term" value="C:extracellular matrix"/>
    <property type="evidence" value="ECO:0007669"/>
    <property type="project" value="TreeGrafter"/>
</dbReference>
<feature type="chain" id="PRO_5038607296" description="Unique cartilage matrix-associated protein" evidence="11">
    <location>
        <begin position="22"/>
        <end position="140"/>
    </location>
</feature>
<dbReference type="AlphaFoldDB" id="A0A9D3P8W6"/>
<comment type="caution">
    <text evidence="12">The sequence shown here is derived from an EMBL/GenBank/DDBJ whole genome shotgun (WGS) entry which is preliminary data.</text>
</comment>
<evidence type="ECO:0000256" key="7">
    <source>
        <dbReference type="ARBA" id="ARBA00022641"/>
    </source>
</evidence>
<evidence type="ECO:0000313" key="13">
    <source>
        <dbReference type="Proteomes" id="UP001046870"/>
    </source>
</evidence>
<reference evidence="12" key="1">
    <citation type="submission" date="2021-01" db="EMBL/GenBank/DDBJ databases">
        <authorList>
            <person name="Zahm M."/>
            <person name="Roques C."/>
            <person name="Cabau C."/>
            <person name="Klopp C."/>
            <person name="Donnadieu C."/>
            <person name="Jouanno E."/>
            <person name="Lampietro C."/>
            <person name="Louis A."/>
            <person name="Herpin A."/>
            <person name="Echchiki A."/>
            <person name="Berthelot C."/>
            <person name="Parey E."/>
            <person name="Roest-Crollius H."/>
            <person name="Braasch I."/>
            <person name="Postlethwait J."/>
            <person name="Bobe J."/>
            <person name="Montfort J."/>
            <person name="Bouchez O."/>
            <person name="Begum T."/>
            <person name="Mejri S."/>
            <person name="Adams A."/>
            <person name="Chen W.-J."/>
            <person name="Guiguen Y."/>
        </authorList>
    </citation>
    <scope>NUCLEOTIDE SEQUENCE</scope>
    <source>
        <strain evidence="12">YG-15Mar2019-1</strain>
        <tissue evidence="12">Brain</tissue>
    </source>
</reference>
<evidence type="ECO:0000256" key="3">
    <source>
        <dbReference type="ARBA" id="ARBA00011000"/>
    </source>
</evidence>
<comment type="subcellular location">
    <subcellularLocation>
        <location evidence="2">Secreted</location>
        <location evidence="2">Extracellular space</location>
        <location evidence="2">Extracellular matrix</location>
    </subcellularLocation>
</comment>
<keyword evidence="9" id="KW-0175">Coiled coil</keyword>
<dbReference type="Pfam" id="PF17085">
    <property type="entry name" value="UCMA"/>
    <property type="match status" value="1"/>
</dbReference>
<dbReference type="PANTHER" id="PTHR28647">
    <property type="entry name" value="UNIQUE CARTILAGE MATRIX-ASSOCIATED PROTEIN"/>
    <property type="match status" value="1"/>
</dbReference>
<evidence type="ECO:0000256" key="8">
    <source>
        <dbReference type="ARBA" id="ARBA00022729"/>
    </source>
</evidence>
<evidence type="ECO:0000256" key="2">
    <source>
        <dbReference type="ARBA" id="ARBA00004498"/>
    </source>
</evidence>
<gene>
    <name evidence="12" type="ORF">MATL_G00261820</name>
</gene>
<keyword evidence="13" id="KW-1185">Reference proteome</keyword>
<feature type="compositionally biased region" description="Polar residues" evidence="10">
    <location>
        <begin position="49"/>
        <end position="60"/>
    </location>
</feature>
<dbReference type="InterPro" id="IPR031386">
    <property type="entry name" value="UCMA"/>
</dbReference>
<evidence type="ECO:0000256" key="9">
    <source>
        <dbReference type="ARBA" id="ARBA00023054"/>
    </source>
</evidence>
<comment type="function">
    <text evidence="1">May be involved in the negative control of osteogenic differentiation of osteochondrogenic precursor cells in peripheral zones of fetal cartilage and at the cartilage-bone interface.</text>
</comment>
<keyword evidence="8 11" id="KW-0732">Signal</keyword>
<evidence type="ECO:0000256" key="6">
    <source>
        <dbReference type="ARBA" id="ARBA00022530"/>
    </source>
</evidence>
<dbReference type="GO" id="GO:0048706">
    <property type="term" value="P:embryonic skeletal system development"/>
    <property type="evidence" value="ECO:0007669"/>
    <property type="project" value="TreeGrafter"/>
</dbReference>
<keyword evidence="7" id="KW-0765">Sulfation</keyword>
<dbReference type="OrthoDB" id="8907123at2759"/>
<evidence type="ECO:0000256" key="10">
    <source>
        <dbReference type="SAM" id="MobiDB-lite"/>
    </source>
</evidence>
<dbReference type="Proteomes" id="UP001046870">
    <property type="component" value="Chromosome 25"/>
</dbReference>
<evidence type="ECO:0000256" key="11">
    <source>
        <dbReference type="SAM" id="SignalP"/>
    </source>
</evidence>
<evidence type="ECO:0000256" key="1">
    <source>
        <dbReference type="ARBA" id="ARBA00002111"/>
    </source>
</evidence>
<dbReference type="EMBL" id="JAFDVH010000025">
    <property type="protein sequence ID" value="KAG7454639.1"/>
    <property type="molecule type" value="Genomic_DNA"/>
</dbReference>
<protein>
    <recommendedName>
        <fullName evidence="4">Unique cartilage matrix-associated protein</fullName>
    </recommendedName>
</protein>
<feature type="signal peptide" evidence="11">
    <location>
        <begin position="1"/>
        <end position="21"/>
    </location>
</feature>
<keyword evidence="6" id="KW-0272">Extracellular matrix</keyword>
<feature type="region of interest" description="Disordered" evidence="10">
    <location>
        <begin position="26"/>
        <end position="117"/>
    </location>
</feature>
<sequence length="140" mass="16935">MTWTRPVLLALLATVLPLTFSDGVESAAVQSDDTDTRTTDHQGSGGNIFMSNTDASSYLSRRSKRSPRSVYESYAERMQRQRADEQRREYYEEQRNEKENHMEEERDEQNERTRERTEQWRRYHYDGVYPSYLSRYRYYY</sequence>
<proteinExistence type="inferred from homology"/>
<evidence type="ECO:0000256" key="5">
    <source>
        <dbReference type="ARBA" id="ARBA00022525"/>
    </source>
</evidence>
<feature type="compositionally biased region" description="Basic and acidic residues" evidence="10">
    <location>
        <begin position="74"/>
        <end position="117"/>
    </location>
</feature>
<dbReference type="PANTHER" id="PTHR28647:SF2">
    <property type="entry name" value="UNIQUE CARTILAGE MATRIX-ASSOCIATED PROTEIN"/>
    <property type="match status" value="1"/>
</dbReference>
<organism evidence="12 13">
    <name type="scientific">Megalops atlanticus</name>
    <name type="common">Tarpon</name>
    <name type="synonym">Clupea gigantea</name>
    <dbReference type="NCBI Taxonomy" id="7932"/>
    <lineage>
        <taxon>Eukaryota</taxon>
        <taxon>Metazoa</taxon>
        <taxon>Chordata</taxon>
        <taxon>Craniata</taxon>
        <taxon>Vertebrata</taxon>
        <taxon>Euteleostomi</taxon>
        <taxon>Actinopterygii</taxon>
        <taxon>Neopterygii</taxon>
        <taxon>Teleostei</taxon>
        <taxon>Elopiformes</taxon>
        <taxon>Megalopidae</taxon>
        <taxon>Megalops</taxon>
    </lineage>
</organism>